<evidence type="ECO:0000256" key="2">
    <source>
        <dbReference type="ARBA" id="ARBA00011322"/>
    </source>
</evidence>
<reference evidence="6 7" key="1">
    <citation type="submission" date="2018-12" db="EMBL/GenBank/DDBJ databases">
        <authorList>
            <person name="Sun L."/>
            <person name="Chen Z."/>
        </authorList>
    </citation>
    <scope>NUCLEOTIDE SEQUENCE [LARGE SCALE GENOMIC DNA]</scope>
    <source>
        <strain evidence="6 7">LMG 29736</strain>
    </source>
</reference>
<feature type="coiled-coil region" evidence="4">
    <location>
        <begin position="116"/>
        <end position="177"/>
    </location>
</feature>
<dbReference type="PANTHER" id="PTHR32114">
    <property type="entry name" value="ABC TRANSPORTER ABCH.3"/>
    <property type="match status" value="1"/>
</dbReference>
<evidence type="ECO:0000259" key="5">
    <source>
        <dbReference type="Pfam" id="PF13166"/>
    </source>
</evidence>
<dbReference type="Gene3D" id="3.40.50.300">
    <property type="entry name" value="P-loop containing nucleotide triphosphate hydrolases"/>
    <property type="match status" value="1"/>
</dbReference>
<dbReference type="AlphaFoldDB" id="A0A429X9Q9"/>
<dbReference type="InterPro" id="IPR027417">
    <property type="entry name" value="P-loop_NTPase"/>
</dbReference>
<evidence type="ECO:0000256" key="1">
    <source>
        <dbReference type="ARBA" id="ARBA00006930"/>
    </source>
</evidence>
<sequence length="793" mass="93257">MIKKIDISNFGAFEEYEWKKHVGNEDDAVFKSMNIIYGRNYAGKTTLSRIFRCLELQELHKDFERPGFNILLQNGRVINQDNIKDQSNLKIRVYNTDFVKSNLSWFYNDEGTIQSFAVLGEQNVEIEKEILKLRNELGSIETKKGLLYEESVLDKELESLIDEKNKKCRELDEYLRKKAQDIKNASNIYNVPTYNITSIKQDIKIISTTDKLNDQDIEIRRKLLKEDARREIHKVQLLTDEFLEISDHANFLLTKNINPSEPILDLINNKILQTWVREGIGLHKEKRDSCGFCGNLIDNELWERLDKHFNQESEKLRNEMDICVKKFTLLNEKISQYSLPDINNFYSDSRQKYSVVAEDFDCVKRSFLTGILTFIQELNERIGNIFEKRSALDIVNYTKVFNAELIKVNQLIVENNNRTLNLYNEQAKAREELLKNEVARFSELIEYTKNMTEISKMDAKIKEFKPSVVTKKDEISEKILKISQFEEQLEDESRGAALVNEHLSNFFGHNALMLVSEGQNPNIKFKILRDGREAKNLSEGECSLISFCYFIARLEDELQSDKDRLIIYIDDPISSLDGNHIYFTFSLIESVIAKNRDYRQLFISTHNLDFLKYLKRLSKPNDKTDINYFLIERRMKKNIAGSFLIKMPKHIRDYVTEFNYLFNELYSVYKQVRGDRKKLLENTYNQFYNLSNNIRKFLECYLFYKYPNNKNPIDNLHRLFDEGNIPALINRVINEGSHLVYIDRGWKPIDVEEMEKCVCIIMEKILEKDPEQYNALLESIGQMPVRAVELVNG</sequence>
<evidence type="ECO:0000313" key="7">
    <source>
        <dbReference type="Proteomes" id="UP000287296"/>
    </source>
</evidence>
<keyword evidence="4" id="KW-0175">Coiled coil</keyword>
<feature type="domain" description="Protein CR006 P-loop" evidence="5">
    <location>
        <begin position="28"/>
        <end position="760"/>
    </location>
</feature>
<accession>A0A429X9Q9</accession>
<dbReference type="SUPFAM" id="SSF52540">
    <property type="entry name" value="P-loop containing nucleoside triphosphate hydrolases"/>
    <property type="match status" value="1"/>
</dbReference>
<evidence type="ECO:0000313" key="6">
    <source>
        <dbReference type="EMBL" id="RST60089.1"/>
    </source>
</evidence>
<comment type="similarity">
    <text evidence="1">Belongs to the SMC family. SbcC subfamily.</text>
</comment>
<evidence type="ECO:0000256" key="3">
    <source>
        <dbReference type="ARBA" id="ARBA00013368"/>
    </source>
</evidence>
<dbReference type="RefSeq" id="WP_120117267.1">
    <property type="nucleotide sequence ID" value="NZ_QYTW02000006.1"/>
</dbReference>
<dbReference type="Pfam" id="PF13166">
    <property type="entry name" value="AAA_13"/>
    <property type="match status" value="1"/>
</dbReference>
<dbReference type="OrthoDB" id="9795565at2"/>
<dbReference type="EMBL" id="QYTW02000006">
    <property type="protein sequence ID" value="RST60089.1"/>
    <property type="molecule type" value="Genomic_DNA"/>
</dbReference>
<protein>
    <recommendedName>
        <fullName evidence="3">Nuclease SbcCD subunit C</fullName>
    </recommendedName>
</protein>
<proteinExistence type="inferred from homology"/>
<organism evidence="6 7">
    <name type="scientific">Siminovitchia terrae</name>
    <name type="common">Bacillus terrae</name>
    <dbReference type="NCBI Taxonomy" id="1914933"/>
    <lineage>
        <taxon>Bacteria</taxon>
        <taxon>Bacillati</taxon>
        <taxon>Bacillota</taxon>
        <taxon>Bacilli</taxon>
        <taxon>Bacillales</taxon>
        <taxon>Bacillaceae</taxon>
        <taxon>Siminovitchia</taxon>
    </lineage>
</organism>
<dbReference type="PANTHER" id="PTHR32114:SF2">
    <property type="entry name" value="ABC TRANSPORTER ABCH.3"/>
    <property type="match status" value="1"/>
</dbReference>
<gene>
    <name evidence="6" type="ORF">D5F11_008470</name>
</gene>
<name>A0A429X9Q9_SIMTE</name>
<dbReference type="Proteomes" id="UP000287296">
    <property type="component" value="Unassembled WGS sequence"/>
</dbReference>
<dbReference type="InterPro" id="IPR026866">
    <property type="entry name" value="CR006_AAA"/>
</dbReference>
<comment type="caution">
    <text evidence="6">The sequence shown here is derived from an EMBL/GenBank/DDBJ whole genome shotgun (WGS) entry which is preliminary data.</text>
</comment>
<comment type="subunit">
    <text evidence="2">Heterodimer of SbcC and SbcD.</text>
</comment>
<evidence type="ECO:0000256" key="4">
    <source>
        <dbReference type="SAM" id="Coils"/>
    </source>
</evidence>